<dbReference type="EMBL" id="CAUYUJ010001060">
    <property type="protein sequence ID" value="CAK0793970.1"/>
    <property type="molecule type" value="Genomic_DNA"/>
</dbReference>
<proteinExistence type="predicted"/>
<feature type="compositionally biased region" description="Gly residues" evidence="1">
    <location>
        <begin position="12"/>
        <end position="31"/>
    </location>
</feature>
<keyword evidence="3" id="KW-1185">Reference proteome</keyword>
<feature type="non-terminal residue" evidence="2">
    <location>
        <position position="1"/>
    </location>
</feature>
<protein>
    <submittedName>
        <fullName evidence="2">Uncharacterized protein</fullName>
    </submittedName>
</protein>
<evidence type="ECO:0000313" key="2">
    <source>
        <dbReference type="EMBL" id="CAK0793970.1"/>
    </source>
</evidence>
<evidence type="ECO:0000313" key="3">
    <source>
        <dbReference type="Proteomes" id="UP001189429"/>
    </source>
</evidence>
<name>A0ABN9PMM2_9DINO</name>
<evidence type="ECO:0000256" key="1">
    <source>
        <dbReference type="SAM" id="MobiDB-lite"/>
    </source>
</evidence>
<dbReference type="Proteomes" id="UP001189429">
    <property type="component" value="Unassembled WGS sequence"/>
</dbReference>
<sequence>SRDGAALPTSGRQGGGGGGGGGGGTGGGEGGEAVRVARPQSCAARPREARRGAAAAPPQARRDAEGARWPRCCERFAAARPCREQWDAGATRRGPTDVRARSAEAWPGRAGPPRPASSGRSPEFRPICLSQWSSRAPARKDFPCIKKVEDLFLPPRLRHRCASSPWRRRVYGGEGAIASLATLSPSFAAEGTRARLLSRLVRFLLQGDVPETRAARRRGGTKRAAAAPGAARRRPLVAVQPWPWRTSQGSPNGLRAVPPGVARAGACQHDMSSWEARVRNGHVVDPSWSTSTPGP</sequence>
<feature type="region of interest" description="Disordered" evidence="1">
    <location>
        <begin position="87"/>
        <end position="123"/>
    </location>
</feature>
<reference evidence="2" key="1">
    <citation type="submission" date="2023-10" db="EMBL/GenBank/DDBJ databases">
        <authorList>
            <person name="Chen Y."/>
            <person name="Shah S."/>
            <person name="Dougan E. K."/>
            <person name="Thang M."/>
            <person name="Chan C."/>
        </authorList>
    </citation>
    <scope>NUCLEOTIDE SEQUENCE [LARGE SCALE GENOMIC DNA]</scope>
</reference>
<comment type="caution">
    <text evidence="2">The sequence shown here is derived from an EMBL/GenBank/DDBJ whole genome shotgun (WGS) entry which is preliminary data.</text>
</comment>
<gene>
    <name evidence="2" type="ORF">PCOR1329_LOCUS4092</name>
</gene>
<accession>A0ABN9PMM2</accession>
<feature type="region of interest" description="Disordered" evidence="1">
    <location>
        <begin position="1"/>
        <end position="67"/>
    </location>
</feature>
<organism evidence="2 3">
    <name type="scientific">Prorocentrum cordatum</name>
    <dbReference type="NCBI Taxonomy" id="2364126"/>
    <lineage>
        <taxon>Eukaryota</taxon>
        <taxon>Sar</taxon>
        <taxon>Alveolata</taxon>
        <taxon>Dinophyceae</taxon>
        <taxon>Prorocentrales</taxon>
        <taxon>Prorocentraceae</taxon>
        <taxon>Prorocentrum</taxon>
    </lineage>
</organism>